<dbReference type="PRINTS" id="PR01731">
    <property type="entry name" value="LYMPHOTACTIN"/>
</dbReference>
<dbReference type="EMBL" id="VZTY01003002">
    <property type="protein sequence ID" value="NXU48075.1"/>
    <property type="molecule type" value="Genomic_DNA"/>
</dbReference>
<keyword evidence="5" id="KW-1185">Reference proteome</keyword>
<proteinExistence type="inferred from homology"/>
<dbReference type="InterPro" id="IPR001811">
    <property type="entry name" value="Chemokine_IL8-like_dom"/>
</dbReference>
<dbReference type="AlphaFoldDB" id="A0A7L3L242"/>
<evidence type="ECO:0000256" key="1">
    <source>
        <dbReference type="ARBA" id="ARBA00006894"/>
    </source>
</evidence>
<dbReference type="Pfam" id="PF00048">
    <property type="entry name" value="IL8"/>
    <property type="match status" value="1"/>
</dbReference>
<evidence type="ECO:0000313" key="5">
    <source>
        <dbReference type="Proteomes" id="UP000582182"/>
    </source>
</evidence>
<dbReference type="SUPFAM" id="SSF54117">
    <property type="entry name" value="Interleukin 8-like chemokines"/>
    <property type="match status" value="1"/>
</dbReference>
<gene>
    <name evidence="4" type="primary">Xcl1</name>
    <name evidence="4" type="ORF">TURVEL_R00179</name>
</gene>
<dbReference type="InterPro" id="IPR008105">
    <property type="entry name" value="Chemokine_XCL1/XCL2"/>
</dbReference>
<dbReference type="InterPro" id="IPR036048">
    <property type="entry name" value="Interleukin_8-like_sf"/>
</dbReference>
<dbReference type="GO" id="GO:0008009">
    <property type="term" value="F:chemokine activity"/>
    <property type="evidence" value="ECO:0007669"/>
    <property type="project" value="InterPro"/>
</dbReference>
<dbReference type="GO" id="GO:0006955">
    <property type="term" value="P:immune response"/>
    <property type="evidence" value="ECO:0007669"/>
    <property type="project" value="InterPro"/>
</dbReference>
<feature type="non-terminal residue" evidence="4">
    <location>
        <position position="74"/>
    </location>
</feature>
<feature type="non-terminal residue" evidence="4">
    <location>
        <position position="1"/>
    </location>
</feature>
<dbReference type="Proteomes" id="UP000582182">
    <property type="component" value="Unassembled WGS sequence"/>
</dbReference>
<evidence type="ECO:0000256" key="2">
    <source>
        <dbReference type="ARBA" id="ARBA00022514"/>
    </source>
</evidence>
<feature type="domain" description="Chemokine interleukin-8-like" evidence="3">
    <location>
        <begin position="9"/>
        <end position="65"/>
    </location>
</feature>
<sequence>GSVGSQSMPKYTCVSLSTHQVNIRNLVSYQRQKVPVNAVMFITARGIKFCVSPDQKWAQAAMKRIDERRATRGK</sequence>
<comment type="similarity">
    <text evidence="1">Belongs to the intercrine gamma family.</text>
</comment>
<dbReference type="GO" id="GO:0005615">
    <property type="term" value="C:extracellular space"/>
    <property type="evidence" value="ECO:0007669"/>
    <property type="project" value="UniProtKB-KW"/>
</dbReference>
<name>A0A7L3L242_9CHAR</name>
<evidence type="ECO:0000259" key="3">
    <source>
        <dbReference type="SMART" id="SM00199"/>
    </source>
</evidence>
<comment type="caution">
    <text evidence="4">The sequence shown here is derived from an EMBL/GenBank/DDBJ whole genome shotgun (WGS) entry which is preliminary data.</text>
</comment>
<dbReference type="SMART" id="SM00199">
    <property type="entry name" value="SCY"/>
    <property type="match status" value="1"/>
</dbReference>
<dbReference type="Gene3D" id="2.40.50.40">
    <property type="match status" value="1"/>
</dbReference>
<accession>A0A7L3L242</accession>
<keyword evidence="2" id="KW-0202">Cytokine</keyword>
<dbReference type="OrthoDB" id="9906867at2759"/>
<reference evidence="4 5" key="1">
    <citation type="submission" date="2019-09" db="EMBL/GenBank/DDBJ databases">
        <title>Bird 10,000 Genomes (B10K) Project - Family phase.</title>
        <authorList>
            <person name="Zhang G."/>
        </authorList>
    </citation>
    <scope>NUCLEOTIDE SEQUENCE [LARGE SCALE GENOMIC DNA]</scope>
    <source>
        <strain evidence="4">B10K-DU-029-46</strain>
    </source>
</reference>
<evidence type="ECO:0000313" key="4">
    <source>
        <dbReference type="EMBL" id="NXU48075.1"/>
    </source>
</evidence>
<protein>
    <submittedName>
        <fullName evidence="4">XCL1 protein</fullName>
    </submittedName>
</protein>
<organism evidence="4 5">
    <name type="scientific">Turnix velox</name>
    <name type="common">Little buttonquail</name>
    <dbReference type="NCBI Taxonomy" id="2529409"/>
    <lineage>
        <taxon>Eukaryota</taxon>
        <taxon>Metazoa</taxon>
        <taxon>Chordata</taxon>
        <taxon>Craniata</taxon>
        <taxon>Vertebrata</taxon>
        <taxon>Euteleostomi</taxon>
        <taxon>Archelosauria</taxon>
        <taxon>Archosauria</taxon>
        <taxon>Dinosauria</taxon>
        <taxon>Saurischia</taxon>
        <taxon>Theropoda</taxon>
        <taxon>Coelurosauria</taxon>
        <taxon>Aves</taxon>
        <taxon>Neognathae</taxon>
        <taxon>Neoaves</taxon>
        <taxon>Charadriiformes</taxon>
        <taxon>Turnicidae</taxon>
        <taxon>Turnix</taxon>
    </lineage>
</organism>